<dbReference type="InterPro" id="IPR011990">
    <property type="entry name" value="TPR-like_helical_dom_sf"/>
</dbReference>
<dbReference type="AlphaFoldDB" id="A0A5Q0L5K5"/>
<dbReference type="InterPro" id="IPR051677">
    <property type="entry name" value="AfsR-DnrI-RedD_regulator"/>
</dbReference>
<reference evidence="9 10" key="1">
    <citation type="submission" date="2019-10" db="EMBL/GenBank/DDBJ databases">
        <title>A novel species.</title>
        <authorList>
            <person name="Gao J."/>
        </authorList>
    </citation>
    <scope>NUCLEOTIDE SEQUENCE [LARGE SCALE GENOMIC DNA]</scope>
    <source>
        <strain evidence="9 10">QMT-28</strain>
    </source>
</reference>
<evidence type="ECO:0000256" key="4">
    <source>
        <dbReference type="ARBA" id="ARBA00023125"/>
    </source>
</evidence>
<dbReference type="InterPro" id="IPR005158">
    <property type="entry name" value="BTAD"/>
</dbReference>
<feature type="domain" description="OmpR/PhoB-type" evidence="8">
    <location>
        <begin position="139"/>
        <end position="244"/>
    </location>
</feature>
<dbReference type="Pfam" id="PF03704">
    <property type="entry name" value="BTAD"/>
    <property type="match status" value="1"/>
</dbReference>
<evidence type="ECO:0000256" key="1">
    <source>
        <dbReference type="ARBA" id="ARBA00005820"/>
    </source>
</evidence>
<sequence>MSTPPGRSPGPSSLVCASRCWRMVTCRGRRGPNRPGLSWRCGRATCTAAPGRTAAWPTPSAAPRRPTTRCRLWALCRTRWWIPSLPTGSVSEPPRTDAVGLRRHPVLGPRAAPRPRVGPPPAVPTRGRGARESTGQATTTTYTEGGGAMKFEVLGGLNITRAGEPVPLGGFVKRGLLSLLLLYSNRVVPTSHLLNALWPSGAPATARKMLQNAVSDLRRTMNEGQPQADEPILLTHPPGYLLRVAAKDVDLSRFQQLAATGRASLAEGAHEPARQALRAALSLPRGPILSELVEEGIVWPEIEALENFVLNVREDCFEAELALGRHRAVLEEMENLHMSHPSRERLSGQLMVGLYRCGRQLDALALYQRIRSLLDDEFGLEPGHDLKALQTAIITQDPALSPLSTIPSAHPASSRDVLLHPSAGGSAPRQQRHDGVIPLPLLPADRKPELISVVMVKVQVGSWDGEPTPEETAELTHSASLRIHREFERNHGTIRMRMGEVSFSFFRGADLPRDHAKRAMRAAMAIHRHFNPGIQPGATGPRCTVSARIAVATGEAVLQYGTDGGAELGMTVIGGVMDRCTQLLRFTSAGEIRVCRATHQATRSEYSVAHEPDSGWKVLTSLSARGEARVDDGLHEAG</sequence>
<name>A0A5Q0L5K5_9ACTN</name>
<organism evidence="9 10">
    <name type="scientific">Streptomyces fagopyri</name>
    <dbReference type="NCBI Taxonomy" id="2662397"/>
    <lineage>
        <taxon>Bacteria</taxon>
        <taxon>Bacillati</taxon>
        <taxon>Actinomycetota</taxon>
        <taxon>Actinomycetes</taxon>
        <taxon>Kitasatosporales</taxon>
        <taxon>Streptomycetaceae</taxon>
        <taxon>Streptomyces</taxon>
    </lineage>
</organism>
<dbReference type="SUPFAM" id="SSF48452">
    <property type="entry name" value="TPR-like"/>
    <property type="match status" value="1"/>
</dbReference>
<dbReference type="GO" id="GO:0003677">
    <property type="term" value="F:DNA binding"/>
    <property type="evidence" value="ECO:0007669"/>
    <property type="project" value="UniProtKB-UniRule"/>
</dbReference>
<dbReference type="Proteomes" id="UP000326179">
    <property type="component" value="Chromosome"/>
</dbReference>
<keyword evidence="5" id="KW-0804">Transcription</keyword>
<dbReference type="Gene3D" id="1.25.40.10">
    <property type="entry name" value="Tetratricopeptide repeat domain"/>
    <property type="match status" value="1"/>
</dbReference>
<gene>
    <name evidence="9" type="ORF">GFH48_02815</name>
</gene>
<dbReference type="Gene3D" id="1.10.10.10">
    <property type="entry name" value="Winged helix-like DNA-binding domain superfamily/Winged helix DNA-binding domain"/>
    <property type="match status" value="1"/>
</dbReference>
<keyword evidence="10" id="KW-1185">Reference proteome</keyword>
<dbReference type="KEGG" id="sfy:GFH48_02815"/>
<dbReference type="PANTHER" id="PTHR35807:SF1">
    <property type="entry name" value="TRANSCRIPTIONAL REGULATOR REDD"/>
    <property type="match status" value="1"/>
</dbReference>
<dbReference type="InterPro" id="IPR036388">
    <property type="entry name" value="WH-like_DNA-bd_sf"/>
</dbReference>
<keyword evidence="3" id="KW-0805">Transcription regulation</keyword>
<keyword evidence="2" id="KW-0902">Two-component regulatory system</keyword>
<feature type="region of interest" description="Disordered" evidence="7">
    <location>
        <begin position="106"/>
        <end position="143"/>
    </location>
</feature>
<dbReference type="SMART" id="SM01043">
    <property type="entry name" value="BTAD"/>
    <property type="match status" value="1"/>
</dbReference>
<dbReference type="SMART" id="SM00862">
    <property type="entry name" value="Trans_reg_C"/>
    <property type="match status" value="1"/>
</dbReference>
<evidence type="ECO:0000256" key="5">
    <source>
        <dbReference type="ARBA" id="ARBA00023163"/>
    </source>
</evidence>
<evidence type="ECO:0000256" key="2">
    <source>
        <dbReference type="ARBA" id="ARBA00023012"/>
    </source>
</evidence>
<dbReference type="SUPFAM" id="SSF46894">
    <property type="entry name" value="C-terminal effector domain of the bipartite response regulators"/>
    <property type="match status" value="1"/>
</dbReference>
<feature type="DNA-binding region" description="OmpR/PhoB-type" evidence="6">
    <location>
        <begin position="139"/>
        <end position="244"/>
    </location>
</feature>
<dbReference type="GO" id="GO:0006355">
    <property type="term" value="P:regulation of DNA-templated transcription"/>
    <property type="evidence" value="ECO:0007669"/>
    <property type="project" value="InterPro"/>
</dbReference>
<proteinExistence type="inferred from homology"/>
<evidence type="ECO:0000259" key="8">
    <source>
        <dbReference type="PROSITE" id="PS51755"/>
    </source>
</evidence>
<evidence type="ECO:0000313" key="9">
    <source>
        <dbReference type="EMBL" id="QFZ72330.1"/>
    </source>
</evidence>
<comment type="similarity">
    <text evidence="1">Belongs to the AfsR/DnrI/RedD regulatory family.</text>
</comment>
<accession>A0A5Q0L5K5</accession>
<dbReference type="Gene3D" id="3.30.70.1230">
    <property type="entry name" value="Nucleotide cyclase"/>
    <property type="match status" value="1"/>
</dbReference>
<dbReference type="Pfam" id="PF00486">
    <property type="entry name" value="Trans_reg_C"/>
    <property type="match status" value="1"/>
</dbReference>
<dbReference type="CDD" id="cd15831">
    <property type="entry name" value="BTAD"/>
    <property type="match status" value="1"/>
</dbReference>
<feature type="region of interest" description="Disordered" evidence="7">
    <location>
        <begin position="404"/>
        <end position="433"/>
    </location>
</feature>
<protein>
    <recommendedName>
        <fullName evidence="8">OmpR/PhoB-type domain-containing protein</fullName>
    </recommendedName>
</protein>
<dbReference type="InterPro" id="IPR001867">
    <property type="entry name" value="OmpR/PhoB-type_DNA-bd"/>
</dbReference>
<feature type="compositionally biased region" description="Low complexity" evidence="7">
    <location>
        <begin position="134"/>
        <end position="143"/>
    </location>
</feature>
<dbReference type="EMBL" id="CP045643">
    <property type="protein sequence ID" value="QFZ72330.1"/>
    <property type="molecule type" value="Genomic_DNA"/>
</dbReference>
<dbReference type="InterPro" id="IPR029787">
    <property type="entry name" value="Nucleotide_cyclase"/>
</dbReference>
<dbReference type="PROSITE" id="PS51755">
    <property type="entry name" value="OMPR_PHOB"/>
    <property type="match status" value="1"/>
</dbReference>
<feature type="compositionally biased region" description="Low complexity" evidence="7">
    <location>
        <begin position="106"/>
        <end position="115"/>
    </location>
</feature>
<evidence type="ECO:0000256" key="6">
    <source>
        <dbReference type="PROSITE-ProRule" id="PRU01091"/>
    </source>
</evidence>
<evidence type="ECO:0000256" key="7">
    <source>
        <dbReference type="SAM" id="MobiDB-lite"/>
    </source>
</evidence>
<dbReference type="SUPFAM" id="SSF55073">
    <property type="entry name" value="Nucleotide cyclase"/>
    <property type="match status" value="1"/>
</dbReference>
<evidence type="ECO:0000256" key="3">
    <source>
        <dbReference type="ARBA" id="ARBA00023015"/>
    </source>
</evidence>
<dbReference type="InterPro" id="IPR016032">
    <property type="entry name" value="Sig_transdc_resp-reg_C-effctor"/>
</dbReference>
<keyword evidence="4 6" id="KW-0238">DNA-binding</keyword>
<dbReference type="PANTHER" id="PTHR35807">
    <property type="entry name" value="TRANSCRIPTIONAL REGULATOR REDD-RELATED"/>
    <property type="match status" value="1"/>
</dbReference>
<dbReference type="GO" id="GO:0000160">
    <property type="term" value="P:phosphorelay signal transduction system"/>
    <property type="evidence" value="ECO:0007669"/>
    <property type="project" value="UniProtKB-KW"/>
</dbReference>
<evidence type="ECO:0000313" key="10">
    <source>
        <dbReference type="Proteomes" id="UP000326179"/>
    </source>
</evidence>